<dbReference type="RefSeq" id="XP_043034791.1">
    <property type="nucleotide sequence ID" value="XM_043178482.1"/>
</dbReference>
<name>A0A9P8AN17_9AGAR</name>
<gene>
    <name evidence="1" type="ORF">BT62DRAFT_1046363</name>
</gene>
<evidence type="ECO:0000313" key="1">
    <source>
        <dbReference type="EMBL" id="KAG7441291.1"/>
    </source>
</evidence>
<dbReference type="AlphaFoldDB" id="A0A9P8AN17"/>
<dbReference type="GeneID" id="66100773"/>
<dbReference type="EMBL" id="MU250562">
    <property type="protein sequence ID" value="KAG7441291.1"/>
    <property type="molecule type" value="Genomic_DNA"/>
</dbReference>
<dbReference type="Proteomes" id="UP000812287">
    <property type="component" value="Unassembled WGS sequence"/>
</dbReference>
<sequence length="139" mass="15759">MQKQVSTNPGEKVAALAFCLLFNKLPAYDGNQLHEDAWNGPTNTMNVWQQSGLFFLYPELGSTSKKWRPSWDQVMTWPLPADRGDQHGELIVKDAYGSTHMFTIIATHQYPIPEDMYALLGSYSKLLKSNSAMQYWVVG</sequence>
<accession>A0A9P8AN17</accession>
<proteinExistence type="predicted"/>
<reference evidence="1" key="1">
    <citation type="submission" date="2020-11" db="EMBL/GenBank/DDBJ databases">
        <title>Adaptations for nitrogen fixation in a non-lichenized fungal sporocarp promotes dispersal by wood-feeding termites.</title>
        <authorList>
            <consortium name="DOE Joint Genome Institute"/>
            <person name="Koch R.A."/>
            <person name="Yoon G."/>
            <person name="Arayal U."/>
            <person name="Lail K."/>
            <person name="Amirebrahimi M."/>
            <person name="Labutti K."/>
            <person name="Lipzen A."/>
            <person name="Riley R."/>
            <person name="Barry K."/>
            <person name="Henrissat B."/>
            <person name="Grigoriev I.V."/>
            <person name="Herr J.R."/>
            <person name="Aime M.C."/>
        </authorList>
    </citation>
    <scope>NUCLEOTIDE SEQUENCE</scope>
    <source>
        <strain evidence="1">MCA 3950</strain>
    </source>
</reference>
<comment type="caution">
    <text evidence="1">The sequence shown here is derived from an EMBL/GenBank/DDBJ whole genome shotgun (WGS) entry which is preliminary data.</text>
</comment>
<evidence type="ECO:0000313" key="2">
    <source>
        <dbReference type="Proteomes" id="UP000812287"/>
    </source>
</evidence>
<dbReference type="OrthoDB" id="3041454at2759"/>
<organism evidence="1 2">
    <name type="scientific">Guyanagaster necrorhizus</name>
    <dbReference type="NCBI Taxonomy" id="856835"/>
    <lineage>
        <taxon>Eukaryota</taxon>
        <taxon>Fungi</taxon>
        <taxon>Dikarya</taxon>
        <taxon>Basidiomycota</taxon>
        <taxon>Agaricomycotina</taxon>
        <taxon>Agaricomycetes</taxon>
        <taxon>Agaricomycetidae</taxon>
        <taxon>Agaricales</taxon>
        <taxon>Marasmiineae</taxon>
        <taxon>Physalacriaceae</taxon>
        <taxon>Guyanagaster</taxon>
    </lineage>
</organism>
<protein>
    <submittedName>
        <fullName evidence="1">Uncharacterized protein</fullName>
    </submittedName>
</protein>
<keyword evidence="2" id="KW-1185">Reference proteome</keyword>